<sequence length="240" mass="27607">MSKLQVKIVSVGYLPADFHREKIEKMTSRLFEVVGAIESYSLNSDTDLEDWGYSDALLSSEVPKKNGEDILIVLTSVPLEDNYYTRRVSNNTIIFTFHEVADYLRYENIPLENVVKRLIYGYSLVYLRNGNRIPKTEEFTNFTHDETRGCLYDMNGLKEDIVHSCHSPQICDDCTQRLLKEKVSSNTIKNAKAEIKSIQKQKYYQILGWIKNYPVWSILLSSAWAVFLGVIASLITNKLS</sequence>
<evidence type="ECO:0000313" key="2">
    <source>
        <dbReference type="EMBL" id="KEQ16662.1"/>
    </source>
</evidence>
<dbReference type="RefSeq" id="WP_034838638.1">
    <property type="nucleotide sequence ID" value="NZ_JOKH01000004.1"/>
</dbReference>
<gene>
    <name evidence="2" type="ORF">GZ78_18255</name>
</gene>
<evidence type="ECO:0000256" key="1">
    <source>
        <dbReference type="SAM" id="Phobius"/>
    </source>
</evidence>
<keyword evidence="1" id="KW-1133">Transmembrane helix</keyword>
<keyword evidence="3" id="KW-1185">Reference proteome</keyword>
<evidence type="ECO:0000313" key="3">
    <source>
        <dbReference type="Proteomes" id="UP000028073"/>
    </source>
</evidence>
<protein>
    <submittedName>
        <fullName evidence="2">Uncharacterized protein</fullName>
    </submittedName>
</protein>
<keyword evidence="1" id="KW-0812">Transmembrane</keyword>
<proteinExistence type="predicted"/>
<reference evidence="2 3" key="1">
    <citation type="submission" date="2014-06" db="EMBL/GenBank/DDBJ databases">
        <title>Whole Genome Sequences of Three Symbiotic Endozoicomonas Bacteria.</title>
        <authorList>
            <person name="Neave M.J."/>
            <person name="Apprill A."/>
            <person name="Voolstra C.R."/>
        </authorList>
    </citation>
    <scope>NUCLEOTIDE SEQUENCE [LARGE SCALE GENOMIC DNA]</scope>
    <source>
        <strain evidence="2 3">DSM 25634</strain>
    </source>
</reference>
<dbReference type="AlphaFoldDB" id="A0A081NDY9"/>
<organism evidence="2 3">
    <name type="scientific">Endozoicomonas numazuensis</name>
    <dbReference type="NCBI Taxonomy" id="1137799"/>
    <lineage>
        <taxon>Bacteria</taxon>
        <taxon>Pseudomonadati</taxon>
        <taxon>Pseudomonadota</taxon>
        <taxon>Gammaproteobacteria</taxon>
        <taxon>Oceanospirillales</taxon>
        <taxon>Endozoicomonadaceae</taxon>
        <taxon>Endozoicomonas</taxon>
    </lineage>
</organism>
<dbReference type="Proteomes" id="UP000028073">
    <property type="component" value="Unassembled WGS sequence"/>
</dbReference>
<feature type="transmembrane region" description="Helical" evidence="1">
    <location>
        <begin position="213"/>
        <end position="235"/>
    </location>
</feature>
<comment type="caution">
    <text evidence="2">The sequence shown here is derived from an EMBL/GenBank/DDBJ whole genome shotgun (WGS) entry which is preliminary data.</text>
</comment>
<dbReference type="EMBL" id="JOKH01000004">
    <property type="protein sequence ID" value="KEQ16662.1"/>
    <property type="molecule type" value="Genomic_DNA"/>
</dbReference>
<dbReference type="OrthoDB" id="1331475at2"/>
<accession>A0A081NDY9</accession>
<keyword evidence="1" id="KW-0472">Membrane</keyword>
<dbReference type="eggNOG" id="ENOG502ZC4Q">
    <property type="taxonomic scope" value="Bacteria"/>
</dbReference>
<name>A0A081NDY9_9GAMM</name>